<keyword evidence="5" id="KW-0121">Carboxypeptidase</keyword>
<accession>A0A2V3VEL5</accession>
<dbReference type="InterPro" id="IPR050072">
    <property type="entry name" value="Peptidase_M20A"/>
</dbReference>
<dbReference type="EMBL" id="QJJM01000002">
    <property type="protein sequence ID" value="PXW78515.1"/>
    <property type="molecule type" value="Genomic_DNA"/>
</dbReference>
<gene>
    <name evidence="5" type="ORF">C7451_102186</name>
</gene>
<keyword evidence="1" id="KW-0479">Metal-binding</keyword>
<feature type="domain" description="Peptidase M20 dimerisation" evidence="4">
    <location>
        <begin position="206"/>
        <end position="300"/>
    </location>
</feature>
<feature type="active site" evidence="3">
    <location>
        <position position="108"/>
    </location>
</feature>
<evidence type="ECO:0000259" key="4">
    <source>
        <dbReference type="Pfam" id="PF07687"/>
    </source>
</evidence>
<dbReference type="Pfam" id="PF07687">
    <property type="entry name" value="M20_dimer"/>
    <property type="match status" value="1"/>
</dbReference>
<dbReference type="GO" id="GO:0004180">
    <property type="term" value="F:carboxypeptidase activity"/>
    <property type="evidence" value="ECO:0007669"/>
    <property type="project" value="UniProtKB-KW"/>
</dbReference>
<dbReference type="Pfam" id="PF01546">
    <property type="entry name" value="Peptidase_M20"/>
    <property type="match status" value="1"/>
</dbReference>
<evidence type="ECO:0000256" key="3">
    <source>
        <dbReference type="PIRSR" id="PIRSR037238-1"/>
    </source>
</evidence>
<dbReference type="PANTHER" id="PTHR43808:SF9">
    <property type="entry name" value="BLL0789 PROTEIN"/>
    <property type="match status" value="1"/>
</dbReference>
<keyword evidence="6" id="KW-1185">Reference proteome</keyword>
<keyword evidence="2" id="KW-0378">Hydrolase</keyword>
<dbReference type="Gene3D" id="3.40.630.10">
    <property type="entry name" value="Zn peptidases"/>
    <property type="match status" value="1"/>
</dbReference>
<sequence length="407" mass="42024">MMTTSPASLTASEIACLERIDKAAMLAQVERWAAINSGSGNLAGLEQTAALLADAFSVLPGEVRLVDGAPVEAVRADGSIDTIERGKHLVVSVRPGANLRLLLTGHMDTVFPADHPFESLTWIEPGVLNGPGVADMKGGIAVMLAALQAVELSPLASSIGYDVLINSDEEVGSASSAPLIAGLAAGKVAALTYEPALPDGTLAGERGGSGNFSIIITGRSAHAGRNPHEGRNALVAAADLAVRLKALTRDGLSVNPAMIDGGSANNVVPDHAILRVNFRPQSLEMQAFADDALHRLADEIAATHEVSVHVHGSFGRPPKPIDPGAEKLFGLVRRCGADLGLDISWRGTGGVCDGNNIAACGVPVVDTMGVRGGAIHSADEFLIADSLAERARLSALTILRLAEKRGL</sequence>
<evidence type="ECO:0000256" key="2">
    <source>
        <dbReference type="ARBA" id="ARBA00022801"/>
    </source>
</evidence>
<evidence type="ECO:0000313" key="6">
    <source>
        <dbReference type="Proteomes" id="UP000248014"/>
    </source>
</evidence>
<dbReference type="InterPro" id="IPR017150">
    <property type="entry name" value="Pept_M20_glutamate_carboxypep"/>
</dbReference>
<dbReference type="Proteomes" id="UP000248014">
    <property type="component" value="Unassembled WGS sequence"/>
</dbReference>
<dbReference type="SUPFAM" id="SSF53187">
    <property type="entry name" value="Zn-dependent exopeptidases"/>
    <property type="match status" value="1"/>
</dbReference>
<evidence type="ECO:0000313" key="5">
    <source>
        <dbReference type="EMBL" id="PXW78515.1"/>
    </source>
</evidence>
<dbReference type="InterPro" id="IPR036264">
    <property type="entry name" value="Bact_exopeptidase_dim_dom"/>
</dbReference>
<protein>
    <submittedName>
        <fullName evidence="5">Glutamate carboxypeptidase</fullName>
    </submittedName>
</protein>
<dbReference type="GO" id="GO:0046872">
    <property type="term" value="F:metal ion binding"/>
    <property type="evidence" value="ECO:0007669"/>
    <property type="project" value="UniProtKB-KW"/>
</dbReference>
<organism evidence="5 6">
    <name type="scientific">Blastomonas natatoria</name>
    <dbReference type="NCBI Taxonomy" id="34015"/>
    <lineage>
        <taxon>Bacteria</taxon>
        <taxon>Pseudomonadati</taxon>
        <taxon>Pseudomonadota</taxon>
        <taxon>Alphaproteobacteria</taxon>
        <taxon>Sphingomonadales</taxon>
        <taxon>Sphingomonadaceae</taxon>
        <taxon>Blastomonas</taxon>
    </lineage>
</organism>
<dbReference type="Gene3D" id="3.30.70.360">
    <property type="match status" value="1"/>
</dbReference>
<evidence type="ECO:0000256" key="1">
    <source>
        <dbReference type="ARBA" id="ARBA00022723"/>
    </source>
</evidence>
<reference evidence="5 6" key="1">
    <citation type="submission" date="2018-05" db="EMBL/GenBank/DDBJ databases">
        <title>Genomic Encyclopedia of Type Strains, Phase IV (KMG-IV): sequencing the most valuable type-strain genomes for metagenomic binning, comparative biology and taxonomic classification.</title>
        <authorList>
            <person name="Goeker M."/>
        </authorList>
    </citation>
    <scope>NUCLEOTIDE SEQUENCE [LARGE SCALE GENOMIC DNA]</scope>
    <source>
        <strain evidence="5 6">DSM 3183</strain>
    </source>
</reference>
<dbReference type="NCBIfam" id="NF005602">
    <property type="entry name" value="PRK07338.1"/>
    <property type="match status" value="1"/>
</dbReference>
<proteinExistence type="predicted"/>
<dbReference type="PANTHER" id="PTHR43808">
    <property type="entry name" value="ACETYLORNITHINE DEACETYLASE"/>
    <property type="match status" value="1"/>
</dbReference>
<feature type="active site" description="Proton acceptor" evidence="3">
    <location>
        <position position="169"/>
    </location>
</feature>
<dbReference type="PIRSF" id="PIRSF037238">
    <property type="entry name" value="Carboxypeptidase_G2"/>
    <property type="match status" value="1"/>
</dbReference>
<keyword evidence="5" id="KW-0645">Protease</keyword>
<dbReference type="SUPFAM" id="SSF55031">
    <property type="entry name" value="Bacterial exopeptidase dimerisation domain"/>
    <property type="match status" value="1"/>
</dbReference>
<comment type="caution">
    <text evidence="5">The sequence shown here is derived from an EMBL/GenBank/DDBJ whole genome shotgun (WGS) entry which is preliminary data.</text>
</comment>
<dbReference type="InterPro" id="IPR011650">
    <property type="entry name" value="Peptidase_M20_dimer"/>
</dbReference>
<dbReference type="AlphaFoldDB" id="A0A2V3VEL5"/>
<name>A0A2V3VEL5_9SPHN</name>
<dbReference type="InterPro" id="IPR002933">
    <property type="entry name" value="Peptidase_M20"/>
</dbReference>